<dbReference type="EMBL" id="BK014811">
    <property type="protein sequence ID" value="DAD76858.1"/>
    <property type="molecule type" value="Genomic_DNA"/>
</dbReference>
<name>A0A8S5M3P0_9CAUD</name>
<dbReference type="Pfam" id="PF01381">
    <property type="entry name" value="HTH_3"/>
    <property type="match status" value="1"/>
</dbReference>
<protein>
    <submittedName>
        <fullName evidence="2">Helix-turn-helix domain protein</fullName>
    </submittedName>
</protein>
<evidence type="ECO:0000259" key="1">
    <source>
        <dbReference type="PROSITE" id="PS50943"/>
    </source>
</evidence>
<dbReference type="Gene3D" id="1.10.260.40">
    <property type="entry name" value="lambda repressor-like DNA-binding domains"/>
    <property type="match status" value="1"/>
</dbReference>
<sequence length="58" mass="6780">MEITIGEKCANFRRSIGYSQQQVADELGYSRTNISMFENGKNYNMVILLWYVKRGLEL</sequence>
<dbReference type="PROSITE" id="PS50943">
    <property type="entry name" value="HTH_CROC1"/>
    <property type="match status" value="1"/>
</dbReference>
<reference evidence="2" key="1">
    <citation type="journal article" date="2021" name="Proc. Natl. Acad. Sci. U.S.A.">
        <title>A Catalog of Tens of Thousands of Viruses from Human Metagenomes Reveals Hidden Associations with Chronic Diseases.</title>
        <authorList>
            <person name="Tisza M.J."/>
            <person name="Buck C.B."/>
        </authorList>
    </citation>
    <scope>NUCLEOTIDE SEQUENCE</scope>
    <source>
        <strain evidence="2">Ctq8112</strain>
    </source>
</reference>
<proteinExistence type="predicted"/>
<dbReference type="GO" id="GO:0003677">
    <property type="term" value="F:DNA binding"/>
    <property type="evidence" value="ECO:0007669"/>
    <property type="project" value="InterPro"/>
</dbReference>
<dbReference type="InterPro" id="IPR001387">
    <property type="entry name" value="Cro/C1-type_HTH"/>
</dbReference>
<evidence type="ECO:0000313" key="2">
    <source>
        <dbReference type="EMBL" id="DAD76858.1"/>
    </source>
</evidence>
<organism evidence="2">
    <name type="scientific">Podoviridae sp. ctq8112</name>
    <dbReference type="NCBI Taxonomy" id="2826579"/>
    <lineage>
        <taxon>Viruses</taxon>
        <taxon>Duplodnaviria</taxon>
        <taxon>Heunggongvirae</taxon>
        <taxon>Uroviricota</taxon>
        <taxon>Caudoviricetes</taxon>
    </lineage>
</organism>
<dbReference type="CDD" id="cd00093">
    <property type="entry name" value="HTH_XRE"/>
    <property type="match status" value="1"/>
</dbReference>
<accession>A0A8S5M3P0</accession>
<dbReference type="SUPFAM" id="SSF47413">
    <property type="entry name" value="lambda repressor-like DNA-binding domains"/>
    <property type="match status" value="1"/>
</dbReference>
<feature type="domain" description="HTH cro/C1-type" evidence="1">
    <location>
        <begin position="17"/>
        <end position="43"/>
    </location>
</feature>
<dbReference type="InterPro" id="IPR010982">
    <property type="entry name" value="Lambda_DNA-bd_dom_sf"/>
</dbReference>